<dbReference type="AlphaFoldDB" id="A0A918J848"/>
<dbReference type="Proteomes" id="UP000620224">
    <property type="component" value="Unassembled WGS sequence"/>
</dbReference>
<keyword evidence="2" id="KW-1185">Reference proteome</keyword>
<gene>
    <name evidence="1" type="ORF">GCM10010503_39130</name>
</gene>
<name>A0A918J848_9ACTN</name>
<dbReference type="EMBL" id="BMUE01000008">
    <property type="protein sequence ID" value="GGW58267.1"/>
    <property type="molecule type" value="Genomic_DNA"/>
</dbReference>
<proteinExistence type="predicted"/>
<evidence type="ECO:0000313" key="2">
    <source>
        <dbReference type="Proteomes" id="UP000620224"/>
    </source>
</evidence>
<dbReference type="RefSeq" id="WP_190016602.1">
    <property type="nucleotide sequence ID" value="NZ_BMUE01000008.1"/>
</dbReference>
<accession>A0A918J848</accession>
<organism evidence="1 2">
    <name type="scientific">Streptomyces lucensis JCM 4490</name>
    <dbReference type="NCBI Taxonomy" id="1306176"/>
    <lineage>
        <taxon>Bacteria</taxon>
        <taxon>Bacillati</taxon>
        <taxon>Actinomycetota</taxon>
        <taxon>Actinomycetes</taxon>
        <taxon>Kitasatosporales</taxon>
        <taxon>Streptomycetaceae</taxon>
        <taxon>Streptomyces</taxon>
    </lineage>
</organism>
<sequence>MEAYDAFARMTPGYCHAVVNDIDRDDLRAAIGVAQLGVTQAHFRILAFGPEHLRNPSGAVREALQDYADALGHWDRAEERRDPTRHRLEARALDVGATMAQNHSDFVDEVTAYISSSKTAGGSTG</sequence>
<comment type="caution">
    <text evidence="1">The sequence shown here is derived from an EMBL/GenBank/DDBJ whole genome shotgun (WGS) entry which is preliminary data.</text>
</comment>
<reference evidence="1" key="2">
    <citation type="submission" date="2020-09" db="EMBL/GenBank/DDBJ databases">
        <authorList>
            <person name="Sun Q."/>
            <person name="Ohkuma M."/>
        </authorList>
    </citation>
    <scope>NUCLEOTIDE SEQUENCE</scope>
    <source>
        <strain evidence="1">JCM 4490</strain>
    </source>
</reference>
<protein>
    <submittedName>
        <fullName evidence="1">Uncharacterized protein</fullName>
    </submittedName>
</protein>
<reference evidence="1" key="1">
    <citation type="journal article" date="2014" name="Int. J. Syst. Evol. Microbiol.">
        <title>Complete genome sequence of Corynebacterium casei LMG S-19264T (=DSM 44701T), isolated from a smear-ripened cheese.</title>
        <authorList>
            <consortium name="US DOE Joint Genome Institute (JGI-PGF)"/>
            <person name="Walter F."/>
            <person name="Albersmeier A."/>
            <person name="Kalinowski J."/>
            <person name="Ruckert C."/>
        </authorList>
    </citation>
    <scope>NUCLEOTIDE SEQUENCE</scope>
    <source>
        <strain evidence="1">JCM 4490</strain>
    </source>
</reference>
<evidence type="ECO:0000313" key="1">
    <source>
        <dbReference type="EMBL" id="GGW58267.1"/>
    </source>
</evidence>